<reference evidence="12" key="1">
    <citation type="submission" date="2016-11" db="EMBL/GenBank/DDBJ databases">
        <authorList>
            <person name="Varghese N."/>
            <person name="Submissions S."/>
        </authorList>
    </citation>
    <scope>NUCLEOTIDE SEQUENCE [LARGE SCALE GENOMIC DNA]</scope>
    <source>
        <strain evidence="12">DSM 17456</strain>
    </source>
</reference>
<dbReference type="SUPFAM" id="SSF53649">
    <property type="entry name" value="Alkaline phosphatase-like"/>
    <property type="match status" value="1"/>
</dbReference>
<dbReference type="InterPro" id="IPR017850">
    <property type="entry name" value="Alkaline_phosphatase_core_sf"/>
</dbReference>
<feature type="transmembrane region" description="Helical" evidence="8">
    <location>
        <begin position="31"/>
        <end position="50"/>
    </location>
</feature>
<dbReference type="InterPro" id="IPR058130">
    <property type="entry name" value="PEA_transf_C"/>
</dbReference>
<dbReference type="CDD" id="cd16017">
    <property type="entry name" value="LptA"/>
    <property type="match status" value="1"/>
</dbReference>
<keyword evidence="7 8" id="KW-0472">Membrane</keyword>
<keyword evidence="5 8" id="KW-0812">Transmembrane</keyword>
<dbReference type="GO" id="GO:0005886">
    <property type="term" value="C:plasma membrane"/>
    <property type="evidence" value="ECO:0007669"/>
    <property type="project" value="UniProtKB-SubCell"/>
</dbReference>
<evidence type="ECO:0000313" key="11">
    <source>
        <dbReference type="EMBL" id="SIO31674.1"/>
    </source>
</evidence>
<evidence type="ECO:0000256" key="8">
    <source>
        <dbReference type="SAM" id="Phobius"/>
    </source>
</evidence>
<sequence length="518" mass="57881">MFALDKKHLASALTVAFSALMLPDLIRLPAVYAIPSAIYLFLFNFCVMYAACQLQKVTYILIPPIFFISALASYFRGTYRVKIDRELIFLLLETNRGEAGEIITSKVVLFGIAALLVALIFGFLLKHAKGKFQLKPLAITLLFVVPTTVFLGKFKKDPQVRLIRPAVATKRVLPYCIFNAFGQFSKFHVQNIIKGKPVDSAKLESVAITPTEPLTVITIIGESARADRFQINGYQRETTPLLNKENNLVNFGAIKSFSAYTRLSVPAMITPATLARPETTMTSFLGVFKKHGFKTTWLSANDRTDSHNTPTTNAIGDIDQKLFRNRFCKVSYGQFYDEMLLPPLKKVLESTSSSQAITIHTRGSHASYNARYTKEFAKFTPDDYEQGVYSDGLENAYDNSILATDSFIVSVINLVRDKNAVVIYSSDHGESLGEDGRFMHGNPAIKEQREVPFLVWFSDTYAKLYPHTVTALRKQQGAHLSHDVFFPWTVNLGGILLPNSSQPVLLSSSPMQAHLTEQ</sequence>
<dbReference type="Proteomes" id="UP000184694">
    <property type="component" value="Unassembled WGS sequence"/>
</dbReference>
<evidence type="ECO:0000256" key="5">
    <source>
        <dbReference type="ARBA" id="ARBA00022692"/>
    </source>
</evidence>
<evidence type="ECO:0000259" key="10">
    <source>
        <dbReference type="Pfam" id="PF08019"/>
    </source>
</evidence>
<dbReference type="InterPro" id="IPR040423">
    <property type="entry name" value="PEA_transferase"/>
</dbReference>
<keyword evidence="12" id="KW-1185">Reference proteome</keyword>
<evidence type="ECO:0000259" key="9">
    <source>
        <dbReference type="Pfam" id="PF00884"/>
    </source>
</evidence>
<evidence type="ECO:0000256" key="2">
    <source>
        <dbReference type="ARBA" id="ARBA00022475"/>
    </source>
</evidence>
<dbReference type="InterPro" id="IPR012549">
    <property type="entry name" value="EptA-like_N"/>
</dbReference>
<keyword evidence="2" id="KW-1003">Cell membrane</keyword>
<dbReference type="AlphaFoldDB" id="A0A1N6II18"/>
<proteinExistence type="predicted"/>
<evidence type="ECO:0000256" key="4">
    <source>
        <dbReference type="ARBA" id="ARBA00022679"/>
    </source>
</evidence>
<accession>A0A1N6II18</accession>
<feature type="transmembrane region" description="Helical" evidence="8">
    <location>
        <begin position="107"/>
        <end position="125"/>
    </location>
</feature>
<dbReference type="PANTHER" id="PTHR30443:SF2">
    <property type="entry name" value="PHOSPHOETHANOLAMINE TRANSFERASE EPTC"/>
    <property type="match status" value="1"/>
</dbReference>
<feature type="transmembrane region" description="Helical" evidence="8">
    <location>
        <begin position="57"/>
        <end position="75"/>
    </location>
</feature>
<evidence type="ECO:0000256" key="3">
    <source>
        <dbReference type="ARBA" id="ARBA00022519"/>
    </source>
</evidence>
<keyword evidence="3" id="KW-0997">Cell inner membrane</keyword>
<dbReference type="GO" id="GO:0016776">
    <property type="term" value="F:phosphotransferase activity, phosphate group as acceptor"/>
    <property type="evidence" value="ECO:0007669"/>
    <property type="project" value="TreeGrafter"/>
</dbReference>
<feature type="transmembrane region" description="Helical" evidence="8">
    <location>
        <begin position="137"/>
        <end position="154"/>
    </location>
</feature>
<dbReference type="InterPro" id="IPR000917">
    <property type="entry name" value="Sulfatase_N"/>
</dbReference>
<evidence type="ECO:0000313" key="12">
    <source>
        <dbReference type="Proteomes" id="UP000184694"/>
    </source>
</evidence>
<keyword evidence="6 8" id="KW-1133">Transmembrane helix</keyword>
<name>A0A1N6II18_9BACT</name>
<feature type="domain" description="Phosphoethanolamine transferase N-terminal" evidence="10">
    <location>
        <begin position="46"/>
        <end position="148"/>
    </location>
</feature>
<dbReference type="Pfam" id="PF00884">
    <property type="entry name" value="Sulfatase"/>
    <property type="match status" value="1"/>
</dbReference>
<comment type="subcellular location">
    <subcellularLocation>
        <location evidence="1">Cell inner membrane</location>
        <topology evidence="1">Multi-pass membrane protein</topology>
    </subcellularLocation>
</comment>
<dbReference type="GO" id="GO:0009244">
    <property type="term" value="P:lipopolysaccharide core region biosynthetic process"/>
    <property type="evidence" value="ECO:0007669"/>
    <property type="project" value="TreeGrafter"/>
</dbReference>
<dbReference type="Gene3D" id="3.40.720.10">
    <property type="entry name" value="Alkaline Phosphatase, subunit A"/>
    <property type="match status" value="1"/>
</dbReference>
<dbReference type="STRING" id="1121457.SAMN02745161_2776"/>
<organism evidence="11 12">
    <name type="scientific">Halodesulfovibrio marinisediminis DSM 17456</name>
    <dbReference type="NCBI Taxonomy" id="1121457"/>
    <lineage>
        <taxon>Bacteria</taxon>
        <taxon>Pseudomonadati</taxon>
        <taxon>Thermodesulfobacteriota</taxon>
        <taxon>Desulfovibrionia</taxon>
        <taxon>Desulfovibrionales</taxon>
        <taxon>Desulfovibrionaceae</taxon>
        <taxon>Halodesulfovibrio</taxon>
    </lineage>
</organism>
<evidence type="ECO:0000256" key="7">
    <source>
        <dbReference type="ARBA" id="ARBA00023136"/>
    </source>
</evidence>
<dbReference type="RefSeq" id="WP_074217521.1">
    <property type="nucleotide sequence ID" value="NZ_FSRG01000006.1"/>
</dbReference>
<protein>
    <submittedName>
        <fullName evidence="11">Phosphoethanolamine transferase for glucans (OPG), alkaline phosphatase superfamily</fullName>
    </submittedName>
</protein>
<keyword evidence="4 11" id="KW-0808">Transferase</keyword>
<gene>
    <name evidence="11" type="ORF">SAMN02745161_2776</name>
</gene>
<evidence type="ECO:0000256" key="6">
    <source>
        <dbReference type="ARBA" id="ARBA00022989"/>
    </source>
</evidence>
<dbReference type="EMBL" id="FSRG01000006">
    <property type="protein sequence ID" value="SIO31674.1"/>
    <property type="molecule type" value="Genomic_DNA"/>
</dbReference>
<dbReference type="PANTHER" id="PTHR30443">
    <property type="entry name" value="INNER MEMBRANE PROTEIN"/>
    <property type="match status" value="1"/>
</dbReference>
<feature type="domain" description="Sulfatase N-terminal" evidence="9">
    <location>
        <begin position="215"/>
        <end position="487"/>
    </location>
</feature>
<evidence type="ECO:0000256" key="1">
    <source>
        <dbReference type="ARBA" id="ARBA00004429"/>
    </source>
</evidence>
<dbReference type="Pfam" id="PF08019">
    <property type="entry name" value="EptA_B_N"/>
    <property type="match status" value="1"/>
</dbReference>
<dbReference type="OrthoDB" id="9786870at2"/>